<feature type="region of interest" description="Disordered" evidence="1">
    <location>
        <begin position="338"/>
        <end position="372"/>
    </location>
</feature>
<protein>
    <submittedName>
        <fullName evidence="2">Unnamed protein product</fullName>
    </submittedName>
</protein>
<keyword evidence="3" id="KW-1185">Reference proteome</keyword>
<name>A0A9W6UFA9_9STRA</name>
<reference evidence="2" key="1">
    <citation type="submission" date="2023-04" db="EMBL/GenBank/DDBJ databases">
        <title>Phytophthora lilii NBRC 32176.</title>
        <authorList>
            <person name="Ichikawa N."/>
            <person name="Sato H."/>
            <person name="Tonouchi N."/>
        </authorList>
    </citation>
    <scope>NUCLEOTIDE SEQUENCE</scope>
    <source>
        <strain evidence="2">NBRC 32176</strain>
    </source>
</reference>
<proteinExistence type="predicted"/>
<accession>A0A9W6UFA9</accession>
<feature type="region of interest" description="Disordered" evidence="1">
    <location>
        <begin position="42"/>
        <end position="66"/>
    </location>
</feature>
<dbReference type="EMBL" id="BSXW01000912">
    <property type="protein sequence ID" value="GMF31520.1"/>
    <property type="molecule type" value="Genomic_DNA"/>
</dbReference>
<comment type="caution">
    <text evidence="2">The sequence shown here is derived from an EMBL/GenBank/DDBJ whole genome shotgun (WGS) entry which is preliminary data.</text>
</comment>
<organism evidence="2 3">
    <name type="scientific">Phytophthora lilii</name>
    <dbReference type="NCBI Taxonomy" id="2077276"/>
    <lineage>
        <taxon>Eukaryota</taxon>
        <taxon>Sar</taxon>
        <taxon>Stramenopiles</taxon>
        <taxon>Oomycota</taxon>
        <taxon>Peronosporomycetes</taxon>
        <taxon>Peronosporales</taxon>
        <taxon>Peronosporaceae</taxon>
        <taxon>Phytophthora</taxon>
    </lineage>
</organism>
<dbReference type="AlphaFoldDB" id="A0A9W6UFA9"/>
<evidence type="ECO:0000313" key="3">
    <source>
        <dbReference type="Proteomes" id="UP001165083"/>
    </source>
</evidence>
<dbReference type="Proteomes" id="UP001165083">
    <property type="component" value="Unassembled WGS sequence"/>
</dbReference>
<dbReference type="OrthoDB" id="95448at2759"/>
<gene>
    <name evidence="2" type="ORF">Plil01_001347500</name>
</gene>
<evidence type="ECO:0000313" key="2">
    <source>
        <dbReference type="EMBL" id="GMF31520.1"/>
    </source>
</evidence>
<sequence>MNVGRVSTRDGRTAPMKIRSILHFAVRDSSRAKGMSNTNNEALQSLSPIASTDGDDSSSNSTRRPVKKRKATYLLKKVIDTYTITAAVDFSKRDVHLADQESRRQTLSSIRDFKIQNGVGYIEARSHNVDLLQPYASSEQFVDEKGNLCCSLFDVTQFVGVKSVREVYNAALCHFMNEEISISERLGYITVRDDFSVEDENFSNCRLSSEDENGVKTEVNTASFAQYFGAEQAGGDKEIGVLVRDSVDVDELYPYRPSDCVRKDQMGAIVLTAAKRKKKTGGGGDCSKETEELVVIMRRAGFVKIHRPAFPLPERTQQGLLKGIMAWCDVMLSNMRGEDDTSANSPHKSARGKESVSRSSSTLDKNCGEEQRATRAKTQRFYLFNEF</sequence>
<evidence type="ECO:0000256" key="1">
    <source>
        <dbReference type="SAM" id="MobiDB-lite"/>
    </source>
</evidence>